<feature type="domain" description="DUF559" evidence="1">
    <location>
        <begin position="12"/>
        <end position="115"/>
    </location>
</feature>
<evidence type="ECO:0000259" key="1">
    <source>
        <dbReference type="Pfam" id="PF04480"/>
    </source>
</evidence>
<dbReference type="PANTHER" id="PTHR38590:SF1">
    <property type="entry name" value="BLL0828 PROTEIN"/>
    <property type="match status" value="1"/>
</dbReference>
<dbReference type="CDD" id="cd01038">
    <property type="entry name" value="Endonuclease_DUF559"/>
    <property type="match status" value="1"/>
</dbReference>
<keyword evidence="2" id="KW-0378">Hydrolase</keyword>
<dbReference type="InterPro" id="IPR047216">
    <property type="entry name" value="Endonuclease_DUF559_bact"/>
</dbReference>
<sequence>MKHIIIPYQPYLKDLARQLRTNSTLSEILLWQEIKERKLLGFQFHRQVPMLDFIVDFYCHELSLAIEIDGSSHTFTYKEDLERQAKLEQHNVRFLRFDDLEVKKNLPNVLRSLEQWIRENRKV</sequence>
<dbReference type="InterPro" id="IPR011335">
    <property type="entry name" value="Restrct_endonuc-II-like"/>
</dbReference>
<organism evidence="2 3">
    <name type="scientific">Pontibacter akesuensis</name>
    <dbReference type="NCBI Taxonomy" id="388950"/>
    <lineage>
        <taxon>Bacteria</taxon>
        <taxon>Pseudomonadati</taxon>
        <taxon>Bacteroidota</taxon>
        <taxon>Cytophagia</taxon>
        <taxon>Cytophagales</taxon>
        <taxon>Hymenobacteraceae</taxon>
        <taxon>Pontibacter</taxon>
    </lineage>
</organism>
<dbReference type="Gene3D" id="3.40.960.10">
    <property type="entry name" value="VSR Endonuclease"/>
    <property type="match status" value="1"/>
</dbReference>
<keyword evidence="3" id="KW-1185">Reference proteome</keyword>
<name>A0A1I7KS50_9BACT</name>
<accession>A0A1I7KS50</accession>
<evidence type="ECO:0000313" key="2">
    <source>
        <dbReference type="EMBL" id="SFV00302.1"/>
    </source>
</evidence>
<protein>
    <submittedName>
        <fullName evidence="2">Very-short-patch-repair endonuclease</fullName>
    </submittedName>
</protein>
<dbReference type="Proteomes" id="UP000182491">
    <property type="component" value="Unassembled WGS sequence"/>
</dbReference>
<dbReference type="SUPFAM" id="SSF52980">
    <property type="entry name" value="Restriction endonuclease-like"/>
    <property type="match status" value="1"/>
</dbReference>
<dbReference type="OrthoDB" id="9798754at2"/>
<dbReference type="PANTHER" id="PTHR38590">
    <property type="entry name" value="BLL0828 PROTEIN"/>
    <property type="match status" value="1"/>
</dbReference>
<dbReference type="AlphaFoldDB" id="A0A1I7KS50"/>
<dbReference type="RefSeq" id="WP_068839130.1">
    <property type="nucleotide sequence ID" value="NZ_BMXC01000007.1"/>
</dbReference>
<evidence type="ECO:0000313" key="3">
    <source>
        <dbReference type="Proteomes" id="UP000182491"/>
    </source>
</evidence>
<gene>
    <name evidence="2" type="ORF">SAMN04487941_4037</name>
</gene>
<dbReference type="Pfam" id="PF04480">
    <property type="entry name" value="DUF559"/>
    <property type="match status" value="1"/>
</dbReference>
<dbReference type="InterPro" id="IPR007569">
    <property type="entry name" value="DUF559"/>
</dbReference>
<proteinExistence type="predicted"/>
<reference evidence="3" key="1">
    <citation type="submission" date="2016-10" db="EMBL/GenBank/DDBJ databases">
        <authorList>
            <person name="Varghese N."/>
        </authorList>
    </citation>
    <scope>NUCLEOTIDE SEQUENCE [LARGE SCALE GENOMIC DNA]</scope>
    <source>
        <strain evidence="3">DSM 18820</strain>
    </source>
</reference>
<dbReference type="GO" id="GO:0004519">
    <property type="term" value="F:endonuclease activity"/>
    <property type="evidence" value="ECO:0007669"/>
    <property type="project" value="UniProtKB-KW"/>
</dbReference>
<dbReference type="EMBL" id="FPCA01000008">
    <property type="protein sequence ID" value="SFV00302.1"/>
    <property type="molecule type" value="Genomic_DNA"/>
</dbReference>
<keyword evidence="2" id="KW-0540">Nuclease</keyword>
<keyword evidence="2" id="KW-0255">Endonuclease</keyword>